<dbReference type="Proteomes" id="UP000023152">
    <property type="component" value="Unassembled WGS sequence"/>
</dbReference>
<dbReference type="AlphaFoldDB" id="X6LUR8"/>
<evidence type="ECO:0000313" key="2">
    <source>
        <dbReference type="Proteomes" id="UP000023152"/>
    </source>
</evidence>
<keyword evidence="2" id="KW-1185">Reference proteome</keyword>
<name>X6LUR8_RETFI</name>
<protein>
    <submittedName>
        <fullName evidence="1">Uncharacterized protein</fullName>
    </submittedName>
</protein>
<comment type="caution">
    <text evidence="1">The sequence shown here is derived from an EMBL/GenBank/DDBJ whole genome shotgun (WGS) entry which is preliminary data.</text>
</comment>
<reference evidence="1 2" key="1">
    <citation type="journal article" date="2013" name="Curr. Biol.">
        <title>The Genome of the Foraminiferan Reticulomyxa filosa.</title>
        <authorList>
            <person name="Glockner G."/>
            <person name="Hulsmann N."/>
            <person name="Schleicher M."/>
            <person name="Noegel A.A."/>
            <person name="Eichinger L."/>
            <person name="Gallinger C."/>
            <person name="Pawlowski J."/>
            <person name="Sierra R."/>
            <person name="Euteneuer U."/>
            <person name="Pillet L."/>
            <person name="Moustafa A."/>
            <person name="Platzer M."/>
            <person name="Groth M."/>
            <person name="Szafranski K."/>
            <person name="Schliwa M."/>
        </authorList>
    </citation>
    <scope>NUCLEOTIDE SEQUENCE [LARGE SCALE GENOMIC DNA]</scope>
</reference>
<organism evidence="1 2">
    <name type="scientific">Reticulomyxa filosa</name>
    <dbReference type="NCBI Taxonomy" id="46433"/>
    <lineage>
        <taxon>Eukaryota</taxon>
        <taxon>Sar</taxon>
        <taxon>Rhizaria</taxon>
        <taxon>Retaria</taxon>
        <taxon>Foraminifera</taxon>
        <taxon>Monothalamids</taxon>
        <taxon>Reticulomyxidae</taxon>
        <taxon>Reticulomyxa</taxon>
    </lineage>
</organism>
<sequence length="103" mass="11951">MKSRDLPRVPKAALQFVEQKKKDWLQSLPPGLKQYANDTIIQKKVRKQFLRSGVPYPAKPAMPSWTYFLPFPGHNLEQKPKRKALKIARAMAAMPDLICEYRD</sequence>
<evidence type="ECO:0000313" key="1">
    <source>
        <dbReference type="EMBL" id="ETO04460.1"/>
    </source>
</evidence>
<accession>X6LUR8</accession>
<gene>
    <name evidence="1" type="ORF">RFI_32937</name>
</gene>
<proteinExistence type="predicted"/>
<dbReference type="EMBL" id="ASPP01029337">
    <property type="protein sequence ID" value="ETO04460.1"/>
    <property type="molecule type" value="Genomic_DNA"/>
</dbReference>